<evidence type="ECO:0000313" key="3">
    <source>
        <dbReference type="Proteomes" id="UP000253961"/>
    </source>
</evidence>
<dbReference type="InterPro" id="IPR004891">
    <property type="entry name" value="Mercury-R_MerC"/>
</dbReference>
<reference evidence="2 3" key="1">
    <citation type="submission" date="2018-07" db="EMBL/GenBank/DDBJ databases">
        <title>Pedobacter sp. nov., isolated from soil.</title>
        <authorList>
            <person name="Zhou L.Y."/>
            <person name="Du Z.J."/>
        </authorList>
    </citation>
    <scope>NUCLEOTIDE SEQUENCE [LARGE SCALE GENOMIC DNA]</scope>
    <source>
        <strain evidence="2 3">JDX94</strain>
    </source>
</reference>
<name>A0A369PT02_9SPHI</name>
<dbReference type="Proteomes" id="UP000253961">
    <property type="component" value="Unassembled WGS sequence"/>
</dbReference>
<feature type="transmembrane region" description="Helical" evidence="1">
    <location>
        <begin position="43"/>
        <end position="63"/>
    </location>
</feature>
<evidence type="ECO:0000313" key="2">
    <source>
        <dbReference type="EMBL" id="RDC55781.1"/>
    </source>
</evidence>
<dbReference type="GO" id="GO:0016020">
    <property type="term" value="C:membrane"/>
    <property type="evidence" value="ECO:0007669"/>
    <property type="project" value="InterPro"/>
</dbReference>
<keyword evidence="1" id="KW-0812">Transmembrane</keyword>
<dbReference type="EMBL" id="QPKV01000006">
    <property type="protein sequence ID" value="RDC55781.1"/>
    <property type="molecule type" value="Genomic_DNA"/>
</dbReference>
<feature type="transmembrane region" description="Helical" evidence="1">
    <location>
        <begin position="75"/>
        <end position="95"/>
    </location>
</feature>
<accession>A0A369PT02</accession>
<protein>
    <submittedName>
        <fullName evidence="2">MerC domain-containing protein</fullName>
    </submittedName>
</protein>
<organism evidence="2 3">
    <name type="scientific">Pedobacter chinensis</name>
    <dbReference type="NCBI Taxonomy" id="2282421"/>
    <lineage>
        <taxon>Bacteria</taxon>
        <taxon>Pseudomonadati</taxon>
        <taxon>Bacteroidota</taxon>
        <taxon>Sphingobacteriia</taxon>
        <taxon>Sphingobacteriales</taxon>
        <taxon>Sphingobacteriaceae</taxon>
        <taxon>Pedobacter</taxon>
    </lineage>
</organism>
<feature type="transmembrane region" description="Helical" evidence="1">
    <location>
        <begin position="12"/>
        <end position="37"/>
    </location>
</feature>
<dbReference type="GO" id="GO:0015097">
    <property type="term" value="F:mercury ion transmembrane transporter activity"/>
    <property type="evidence" value="ECO:0007669"/>
    <property type="project" value="InterPro"/>
</dbReference>
<keyword evidence="1" id="KW-0472">Membrane</keyword>
<keyword evidence="3" id="KW-1185">Reference proteome</keyword>
<evidence type="ECO:0000256" key="1">
    <source>
        <dbReference type="SAM" id="Phobius"/>
    </source>
</evidence>
<comment type="caution">
    <text evidence="2">The sequence shown here is derived from an EMBL/GenBank/DDBJ whole genome shotgun (WGS) entry which is preliminary data.</text>
</comment>
<feature type="transmembrane region" description="Helical" evidence="1">
    <location>
        <begin position="101"/>
        <end position="118"/>
    </location>
</feature>
<proteinExistence type="predicted"/>
<sequence>MKNLKMINLDKIGITASTACAIHCAILPFLLTLLPLWGLEFLATPALEIFMILLSLLLGVWSLNKSYRIVHHNPGPIIILALGFGFILFGHFSGIEILEPILIPLGGFTIAGAHFLNLKLTKSCKHHH</sequence>
<dbReference type="AlphaFoldDB" id="A0A369PT02"/>
<keyword evidence="1" id="KW-1133">Transmembrane helix</keyword>
<gene>
    <name evidence="2" type="ORF">DU508_16070</name>
</gene>
<dbReference type="Pfam" id="PF03203">
    <property type="entry name" value="MerC"/>
    <property type="match status" value="1"/>
</dbReference>